<feature type="transmembrane region" description="Helical" evidence="6">
    <location>
        <begin position="90"/>
        <end position="111"/>
    </location>
</feature>
<dbReference type="GO" id="GO:0022857">
    <property type="term" value="F:transmembrane transporter activity"/>
    <property type="evidence" value="ECO:0007669"/>
    <property type="project" value="TreeGrafter"/>
</dbReference>
<proteinExistence type="predicted"/>
<gene>
    <name evidence="7" type="ORF">CGLY_05370</name>
</gene>
<dbReference type="PANTHER" id="PTHR43124:SF8">
    <property type="entry name" value="INNER MEMBRANE TRANSPORT PROTEIN YDHP"/>
    <property type="match status" value="1"/>
</dbReference>
<dbReference type="STRING" id="1404245.CGLY_05370"/>
<evidence type="ECO:0000313" key="7">
    <source>
        <dbReference type="EMBL" id="AHW63522.1"/>
    </source>
</evidence>
<dbReference type="PANTHER" id="PTHR43124">
    <property type="entry name" value="PURINE EFFLUX PUMP PBUE"/>
    <property type="match status" value="1"/>
</dbReference>
<organism evidence="7 8">
    <name type="scientific">Corynebacterium glyciniphilum AJ 3170</name>
    <dbReference type="NCBI Taxonomy" id="1404245"/>
    <lineage>
        <taxon>Bacteria</taxon>
        <taxon>Bacillati</taxon>
        <taxon>Actinomycetota</taxon>
        <taxon>Actinomycetes</taxon>
        <taxon>Mycobacteriales</taxon>
        <taxon>Corynebacteriaceae</taxon>
        <taxon>Corynebacterium</taxon>
    </lineage>
</organism>
<feature type="transmembrane region" description="Helical" evidence="6">
    <location>
        <begin position="24"/>
        <end position="47"/>
    </location>
</feature>
<evidence type="ECO:0000256" key="5">
    <source>
        <dbReference type="ARBA" id="ARBA00023136"/>
    </source>
</evidence>
<dbReference type="KEGG" id="cgy:CGLY_05370"/>
<evidence type="ECO:0000313" key="8">
    <source>
        <dbReference type="Proteomes" id="UP000023703"/>
    </source>
</evidence>
<keyword evidence="8" id="KW-1185">Reference proteome</keyword>
<dbReference type="HOGENOM" id="CLU_1683620_0_0_11"/>
<feature type="transmembrane region" description="Helical" evidence="6">
    <location>
        <begin position="59"/>
        <end position="78"/>
    </location>
</feature>
<protein>
    <submittedName>
        <fullName evidence="7">Permease, MFS-type</fullName>
    </submittedName>
</protein>
<dbReference type="InterPro" id="IPR050189">
    <property type="entry name" value="MFS_Efflux_Transporters"/>
</dbReference>
<dbReference type="EMBL" id="CP006842">
    <property type="protein sequence ID" value="AHW63522.1"/>
    <property type="molecule type" value="Genomic_DNA"/>
</dbReference>
<dbReference type="GO" id="GO:0005886">
    <property type="term" value="C:plasma membrane"/>
    <property type="evidence" value="ECO:0007669"/>
    <property type="project" value="UniProtKB-SubCell"/>
</dbReference>
<accession>X5DS88</accession>
<name>X5DS88_9CORY</name>
<evidence type="ECO:0000256" key="1">
    <source>
        <dbReference type="ARBA" id="ARBA00004651"/>
    </source>
</evidence>
<dbReference type="eggNOG" id="COG2814">
    <property type="taxonomic scope" value="Bacteria"/>
</dbReference>
<dbReference type="InterPro" id="IPR036259">
    <property type="entry name" value="MFS_trans_sf"/>
</dbReference>
<comment type="subcellular location">
    <subcellularLocation>
        <location evidence="1">Cell membrane</location>
        <topology evidence="1">Multi-pass membrane protein</topology>
    </subcellularLocation>
</comment>
<sequence>MPHMTLMPMTRPSTEIGALVNPQVLLSLAAGAIGFGGMFCVYTYISWTMTERAGFPEELMWFVLMVYGIGMVVGNWIGGRFADINVDATVAGSLVTMVVMFVLLSVGGVVIDAGFNYSYPALAGAVLAIGGLVVFVPAVLLRRRQVARAASVRVMS</sequence>
<dbReference type="SUPFAM" id="SSF103473">
    <property type="entry name" value="MFS general substrate transporter"/>
    <property type="match status" value="1"/>
</dbReference>
<evidence type="ECO:0000256" key="3">
    <source>
        <dbReference type="ARBA" id="ARBA00022692"/>
    </source>
</evidence>
<dbReference type="Gene3D" id="1.20.1250.20">
    <property type="entry name" value="MFS general substrate transporter like domains"/>
    <property type="match status" value="1"/>
</dbReference>
<evidence type="ECO:0000256" key="2">
    <source>
        <dbReference type="ARBA" id="ARBA00022475"/>
    </source>
</evidence>
<dbReference type="AlphaFoldDB" id="X5DS88"/>
<keyword evidence="3 6" id="KW-0812">Transmembrane</keyword>
<keyword evidence="2" id="KW-1003">Cell membrane</keyword>
<evidence type="ECO:0000256" key="4">
    <source>
        <dbReference type="ARBA" id="ARBA00022989"/>
    </source>
</evidence>
<keyword evidence="5 6" id="KW-0472">Membrane</keyword>
<reference evidence="7 8" key="1">
    <citation type="journal article" date="2015" name="Int. J. Syst. Evol. Microbiol.">
        <title>Revisiting Corynebacterium glyciniphilum (ex Kubota et al., 1972) sp. nov., nom. rev., isolated from putrefied banana.</title>
        <authorList>
            <person name="Al-Dilaimi A."/>
            <person name="Bednarz H."/>
            <person name="Lomker A."/>
            <person name="Niehaus K."/>
            <person name="Kalinowski J."/>
            <person name="Ruckert C."/>
        </authorList>
    </citation>
    <scope>NUCLEOTIDE SEQUENCE [LARGE SCALE GENOMIC DNA]</scope>
    <source>
        <strain evidence="7">AJ 3170</strain>
    </source>
</reference>
<dbReference type="Proteomes" id="UP000023703">
    <property type="component" value="Chromosome"/>
</dbReference>
<evidence type="ECO:0000256" key="6">
    <source>
        <dbReference type="SAM" id="Phobius"/>
    </source>
</evidence>
<keyword evidence="4 6" id="KW-1133">Transmembrane helix</keyword>
<feature type="transmembrane region" description="Helical" evidence="6">
    <location>
        <begin position="117"/>
        <end position="141"/>
    </location>
</feature>